<dbReference type="CDD" id="cd18793">
    <property type="entry name" value="SF2_C_SNF"/>
    <property type="match status" value="1"/>
</dbReference>
<name>A0ABY4TRM6_9SPHN</name>
<evidence type="ECO:0000259" key="7">
    <source>
        <dbReference type="PROSITE" id="PS50035"/>
    </source>
</evidence>
<comment type="function">
    <text evidence="1">Could be a virulence factor.</text>
</comment>
<dbReference type="Gene3D" id="3.40.50.10810">
    <property type="entry name" value="Tandem AAA-ATPase domain"/>
    <property type="match status" value="2"/>
</dbReference>
<evidence type="ECO:0000259" key="8">
    <source>
        <dbReference type="PROSITE" id="PS51192"/>
    </source>
</evidence>
<dbReference type="SUPFAM" id="SSF56024">
    <property type="entry name" value="Phospholipase D/nuclease"/>
    <property type="match status" value="1"/>
</dbReference>
<dbReference type="InterPro" id="IPR049730">
    <property type="entry name" value="SNF2/RAD54-like_C"/>
</dbReference>
<accession>A0ABY4TRM6</accession>
<dbReference type="Gene3D" id="3.30.870.10">
    <property type="entry name" value="Endonuclease Chain A"/>
    <property type="match status" value="1"/>
</dbReference>
<dbReference type="Pfam" id="PF00271">
    <property type="entry name" value="Helicase_C"/>
    <property type="match status" value="1"/>
</dbReference>
<dbReference type="PANTHER" id="PTHR45766">
    <property type="entry name" value="DNA ANNEALING HELICASE AND ENDONUCLEASE ZRANB3 FAMILY MEMBER"/>
    <property type="match status" value="1"/>
</dbReference>
<keyword evidence="11" id="KW-1185">Reference proteome</keyword>
<dbReference type="InterPro" id="IPR014001">
    <property type="entry name" value="Helicase_ATP-bd"/>
</dbReference>
<reference evidence="10" key="1">
    <citation type="submission" date="2022-05" db="EMBL/GenBank/DDBJ databases">
        <title>Sphingomonas sp. strain RMG20 Genome sequencing and assembly.</title>
        <authorList>
            <person name="Kim I."/>
        </authorList>
    </citation>
    <scope>NUCLEOTIDE SEQUENCE</scope>
    <source>
        <strain evidence="10">RMG20</strain>
    </source>
</reference>
<protein>
    <recommendedName>
        <fullName evidence="3">Phospholipase D</fullName>
    </recommendedName>
    <alternativeName>
        <fullName evidence="6">Choline phosphatase</fullName>
    </alternativeName>
</protein>
<dbReference type="Proteomes" id="UP001055580">
    <property type="component" value="Chromosome"/>
</dbReference>
<dbReference type="EMBL" id="CP098401">
    <property type="protein sequence ID" value="URW75044.1"/>
    <property type="molecule type" value="Genomic_DNA"/>
</dbReference>
<proteinExistence type="predicted"/>
<evidence type="ECO:0000256" key="6">
    <source>
        <dbReference type="ARBA" id="ARBA00029594"/>
    </source>
</evidence>
<dbReference type="Pfam" id="PF13091">
    <property type="entry name" value="PLDc_2"/>
    <property type="match status" value="1"/>
</dbReference>
<dbReference type="Gene3D" id="3.40.50.300">
    <property type="entry name" value="P-loop containing nucleotide triphosphate hydrolases"/>
    <property type="match status" value="1"/>
</dbReference>
<evidence type="ECO:0000256" key="3">
    <source>
        <dbReference type="ARBA" id="ARBA00018392"/>
    </source>
</evidence>
<dbReference type="InterPro" id="IPR038718">
    <property type="entry name" value="SNF2-like_sf"/>
</dbReference>
<evidence type="ECO:0000259" key="9">
    <source>
        <dbReference type="PROSITE" id="PS51194"/>
    </source>
</evidence>
<dbReference type="RefSeq" id="WP_250750564.1">
    <property type="nucleotide sequence ID" value="NZ_CP098401.1"/>
</dbReference>
<feature type="domain" description="Helicase C-terminal" evidence="9">
    <location>
        <begin position="714"/>
        <end position="877"/>
    </location>
</feature>
<feature type="domain" description="Helicase ATP-binding" evidence="8">
    <location>
        <begin position="280"/>
        <end position="417"/>
    </location>
</feature>
<dbReference type="PROSITE" id="PS51194">
    <property type="entry name" value="HELICASE_CTER"/>
    <property type="match status" value="1"/>
</dbReference>
<gene>
    <name evidence="10" type="ORF">M9980_10795</name>
</gene>
<dbReference type="InterPro" id="IPR027417">
    <property type="entry name" value="P-loop_NTPase"/>
</dbReference>
<organism evidence="10 11">
    <name type="scientific">Sphingomonas donggukensis</name>
    <dbReference type="NCBI Taxonomy" id="2949093"/>
    <lineage>
        <taxon>Bacteria</taxon>
        <taxon>Pseudomonadati</taxon>
        <taxon>Pseudomonadota</taxon>
        <taxon>Alphaproteobacteria</taxon>
        <taxon>Sphingomonadales</taxon>
        <taxon>Sphingomonadaceae</taxon>
        <taxon>Sphingomonas</taxon>
    </lineage>
</organism>
<dbReference type="InterPro" id="IPR001736">
    <property type="entry name" value="PLipase_D/transphosphatidylase"/>
</dbReference>
<evidence type="ECO:0000256" key="2">
    <source>
        <dbReference type="ARBA" id="ARBA00004613"/>
    </source>
</evidence>
<keyword evidence="4" id="KW-0964">Secreted</keyword>
<dbReference type="InterPro" id="IPR001650">
    <property type="entry name" value="Helicase_C-like"/>
</dbReference>
<dbReference type="PROSITE" id="PS51192">
    <property type="entry name" value="HELICASE_ATP_BIND_1"/>
    <property type="match status" value="1"/>
</dbReference>
<feature type="domain" description="PLD phosphodiesterase" evidence="7">
    <location>
        <begin position="147"/>
        <end position="180"/>
    </location>
</feature>
<dbReference type="InterPro" id="IPR025202">
    <property type="entry name" value="PLD-like_dom"/>
</dbReference>
<dbReference type="CDD" id="cd09178">
    <property type="entry name" value="PLDc_N_Snf2_like"/>
    <property type="match status" value="1"/>
</dbReference>
<evidence type="ECO:0000256" key="1">
    <source>
        <dbReference type="ARBA" id="ARBA00003145"/>
    </source>
</evidence>
<comment type="subcellular location">
    <subcellularLocation>
        <location evidence="2">Secreted</location>
    </subcellularLocation>
</comment>
<evidence type="ECO:0000313" key="10">
    <source>
        <dbReference type="EMBL" id="URW75044.1"/>
    </source>
</evidence>
<dbReference type="PANTHER" id="PTHR45766:SF6">
    <property type="entry name" value="SWI_SNF-RELATED MATRIX-ASSOCIATED ACTIN-DEPENDENT REGULATOR OF CHROMATIN SUBFAMILY A-LIKE PROTEIN 1"/>
    <property type="match status" value="1"/>
</dbReference>
<dbReference type="SMART" id="SM00490">
    <property type="entry name" value="HELICc"/>
    <property type="match status" value="1"/>
</dbReference>
<keyword evidence="5" id="KW-0378">Hydrolase</keyword>
<dbReference type="PROSITE" id="PS50035">
    <property type="entry name" value="PLD"/>
    <property type="match status" value="1"/>
</dbReference>
<dbReference type="SUPFAM" id="SSF52540">
    <property type="entry name" value="P-loop containing nucleoside triphosphate hydrolases"/>
    <property type="match status" value="1"/>
</dbReference>
<sequence length="1129" mass="127030">MGQIAQGEIRNSKMPRVFDNISDRLLDALDLTLQGATSADFCVGYFNLRGWQRLDARVEPWNGGDGAQCRLLVGMQKAPQDELRALLSLHGEDGLLDNQAALRLRKKLAEDFRAQLTIGVPTSADEAALQRLARQIRDRKLVVKLFLRHTLHAKLYLVNRPDQITPRVGYVGSSNLTMSGLAAQGELNIDVLDHDATTKLSGWFDDRWNDRWCIDISDELATIIETSWARSEIVPPYLIYLKMAYHLSQEARAGLASFQIPPDLRERILDFQAAAVRIAAHHLNKRGGVMLGDVVGLGKTLMATALARVFEDDFGYETLILCPVNLVKMWDDYRQRYGLRATIVPHSQVQSRLPELRRHRLVIVDESHNLRNREGIRYRAIQEYISENDSKVILLSATPYNKTFLDLSSQLRLFIDSDEPLAIRPEALLREIGESNFLLAHQCPVNSIAAFEKSSHADDWRELMRYYLVRRTRSFIQENYAALDPENGRRFLTLSGGVRSYFPQRVPRTLTFAIDDGDPADQYGQLYAAAVVSDINSLQLPRYGLGNYEHRKPHTIPSPDERRILDDLSRGGRRLMGFCRTNLFKRLESGGHTFIQSLDRHVLRNFIVLHALQNGLPLPIGTQDQAMLETDEDLEAADLLDGVHAAEHVGSIDLYRERAASAYQAYSTRYSRRFKWVGSHLFSPQLARDLESDANKLITILDRAGGWDPERDSKLDALVDLLQGKHAGEKVIIFSQFADTANYVASALKQRGLDRVAAVTGNSEDPTSLAWRFSPVSNDKRELVSPQEELRVLVATDVLSEGHNLQDAAVVVNFDIPWAIIRLIQRAGRVDRIGQQAEDVICYTFLPADGVERIIGLRQRVTARLHENKEVIGTDESFFDGEDQGVLIDLYNERAGILDPDETTEVDLSSYAYQIWKNAIDADPQLEKRVAELPNVVFSTKAHEPGPFTPEGALVYLRTAEDTDVLAWIDRNGNPVTESQFAILRAAECNSLTPGLPRLPEHHEIVAQGVTTIVAQERQAGGQLGRPSSARYRAYEKLKNFLDQNAGSLFDTTERRRALDEIYRFPLRESARNLLNRQLKAGITGEELASLMTSLREEERLCVIEDVDGEDNEPRIICSLGLTAHGGNA</sequence>
<dbReference type="SMART" id="SM00487">
    <property type="entry name" value="DEXDc"/>
    <property type="match status" value="1"/>
</dbReference>
<evidence type="ECO:0000313" key="11">
    <source>
        <dbReference type="Proteomes" id="UP001055580"/>
    </source>
</evidence>
<evidence type="ECO:0000256" key="5">
    <source>
        <dbReference type="ARBA" id="ARBA00022801"/>
    </source>
</evidence>
<evidence type="ECO:0000256" key="4">
    <source>
        <dbReference type="ARBA" id="ARBA00022525"/>
    </source>
</evidence>